<dbReference type="eggNOG" id="COG2931">
    <property type="taxonomic scope" value="Bacteria"/>
</dbReference>
<dbReference type="PANTHER" id="PTHR35580:SF1">
    <property type="entry name" value="PHYTASE-LIKE DOMAIN-CONTAINING PROTEIN"/>
    <property type="match status" value="1"/>
</dbReference>
<dbReference type="SUPFAM" id="SSF101898">
    <property type="entry name" value="NHL repeat"/>
    <property type="match status" value="2"/>
</dbReference>
<evidence type="ECO:0000313" key="1">
    <source>
        <dbReference type="EMBL" id="ABG51130.1"/>
    </source>
</evidence>
<dbReference type="AlphaFoldDB" id="Q114E4"/>
<dbReference type="EMBL" id="CP000393">
    <property type="protein sequence ID" value="ABG51130.1"/>
    <property type="molecule type" value="Genomic_DNA"/>
</dbReference>
<dbReference type="PANTHER" id="PTHR35580">
    <property type="entry name" value="CELL SURFACE GLYCOPROTEIN (S-LAYER PROTEIN)-LIKE PROTEIN"/>
    <property type="match status" value="1"/>
</dbReference>
<dbReference type="Pfam" id="PF06739">
    <property type="entry name" value="SBBP"/>
    <property type="match status" value="5"/>
</dbReference>
<name>Q114E4_TRIEI</name>
<dbReference type="RefSeq" id="WP_011611503.1">
    <property type="nucleotide sequence ID" value="NC_008312.1"/>
</dbReference>
<dbReference type="eggNOG" id="COG3291">
    <property type="taxonomic scope" value="Bacteria"/>
</dbReference>
<dbReference type="InterPro" id="IPR052918">
    <property type="entry name" value="Motility_Chemotaxis_Reg"/>
</dbReference>
<sequence>MDEQFLGDNSSIMSNFSEPSVEIFDLLGGSNFDEGIGITTDNEGNIYITGSTTSTDFEVTPNAVQNSFGGGDEFRDGDAFVAKYSPDGTQVYATYIGGSGRDFGTDIALDTITGDIYITGSTNSVDFPTVNALQNTYGGGDFSGDAFVVKLSNDGNNILYSTYLGGQDNDYSSAIAVDNNGDAYITGETGAQLRFPIQPIPGVGDFPTTENALQKTLVNELNRDSFVSKISTDGNQLIYSTLLGGNDTEISQDITVDNNGNAYITGQTRSFDFPTANAVQNTIGGDGDVFITQLNSDGSDLIFSSYYGAVDGDIGNGIAVDDMGSIYIAGSSGSQIMGGDAVVPAVGEFPIVNALYNTFGGGESDGILIKINTERLVTFGDSESDEILLREIDYRSVEYATYLGTENLDFIESIDLDAAGNIYIVNNNNLFNTVVSKISNDGQVIEYSIPFRINDNIGLFGNDIKVDEVGNAYFVGLTIPNTDLDIDNEDAFIGKVTASTSSPDLPIFVTPPNIGESFDENLYLIENPGVANAVANGFFDSGFEHWLEFGFLEGRSPQLAFDEQFYLATYPGVASAVANGVFINGLEHYVKFGEAEGRLPMRS</sequence>
<dbReference type="HOGENOM" id="CLU_452635_0_0_3"/>
<protein>
    <submittedName>
        <fullName evidence="1">Cell surface protein</fullName>
    </submittedName>
</protein>
<dbReference type="InterPro" id="IPR010620">
    <property type="entry name" value="SBBP_repeat"/>
</dbReference>
<proteinExistence type="predicted"/>
<gene>
    <name evidence="1" type="ordered locus">Tery_1874</name>
</gene>
<organism evidence="1">
    <name type="scientific">Trichodesmium erythraeum (strain IMS101)</name>
    <dbReference type="NCBI Taxonomy" id="203124"/>
    <lineage>
        <taxon>Bacteria</taxon>
        <taxon>Bacillati</taxon>
        <taxon>Cyanobacteriota</taxon>
        <taxon>Cyanophyceae</taxon>
        <taxon>Oscillatoriophycideae</taxon>
        <taxon>Oscillatoriales</taxon>
        <taxon>Microcoleaceae</taxon>
        <taxon>Trichodesmium</taxon>
    </lineage>
</organism>
<reference evidence="1" key="1">
    <citation type="submission" date="2006-06" db="EMBL/GenBank/DDBJ databases">
        <title>Complete sequence of Trichodesmium erythraeum IMS101.</title>
        <authorList>
            <consortium name="US DOE Joint Genome Institute"/>
            <person name="Copeland A."/>
            <person name="Lucas S."/>
            <person name="Lapidus A."/>
            <person name="Barry K."/>
            <person name="Detter J.C."/>
            <person name="Glavina del Rio T."/>
            <person name="Hammon N."/>
            <person name="Israni S."/>
            <person name="Dalin E."/>
            <person name="Tice H."/>
            <person name="Pitluck S."/>
            <person name="Kiss H."/>
            <person name="Munk A.C."/>
            <person name="Brettin T."/>
            <person name="Bruce D."/>
            <person name="Han C."/>
            <person name="Tapia R."/>
            <person name="Gilna P."/>
            <person name="Schmutz J."/>
            <person name="Larimer F."/>
            <person name="Land M."/>
            <person name="Hauser L."/>
            <person name="Kyrpides N."/>
            <person name="Kim E."/>
            <person name="Richardson P."/>
        </authorList>
    </citation>
    <scope>NUCLEOTIDE SEQUENCE [LARGE SCALE GENOMIC DNA]</scope>
    <source>
        <strain evidence="1">IMS101</strain>
    </source>
</reference>
<accession>Q114E4</accession>
<dbReference type="KEGG" id="ter:Tery_1874"/>
<dbReference type="OrthoDB" id="439107at2"/>